<dbReference type="EMBL" id="VJMG01000019">
    <property type="protein sequence ID" value="TRL39583.1"/>
    <property type="molecule type" value="Genomic_DNA"/>
</dbReference>
<evidence type="ECO:0000313" key="2">
    <source>
        <dbReference type="EMBL" id="TRL39583.1"/>
    </source>
</evidence>
<dbReference type="SUPFAM" id="SSF47413">
    <property type="entry name" value="lambda repressor-like DNA-binding domains"/>
    <property type="match status" value="1"/>
</dbReference>
<sequence>MSRRNNDEIPVWLAAMAGFGLEQWVSYLGLERVVDPDKDHPVYRKRLDGKIIDLRQLDLLVAQRLRDLRTDRQLAQAKVAMLLGVKEATYARYENASSLMTVGRLLHVFEVLNITPEEFFDPLVNEQPSHSKAESREALRDQLMEETVDHLKKLDDTTLKMVHDLVRAMEPRTNGRQ</sequence>
<dbReference type="PROSITE" id="PS50943">
    <property type="entry name" value="HTH_CROC1"/>
    <property type="match status" value="1"/>
</dbReference>
<evidence type="ECO:0000259" key="1">
    <source>
        <dbReference type="PROSITE" id="PS50943"/>
    </source>
</evidence>
<dbReference type="InterPro" id="IPR010982">
    <property type="entry name" value="Lambda_DNA-bd_dom_sf"/>
</dbReference>
<dbReference type="Pfam" id="PF13560">
    <property type="entry name" value="HTH_31"/>
    <property type="match status" value="1"/>
</dbReference>
<protein>
    <submittedName>
        <fullName evidence="2">Helix-turn-helix transcriptional regulator</fullName>
    </submittedName>
</protein>
<feature type="domain" description="HTH cro/C1-type" evidence="1">
    <location>
        <begin position="65"/>
        <end position="119"/>
    </location>
</feature>
<proteinExistence type="predicted"/>
<dbReference type="Proteomes" id="UP000316801">
    <property type="component" value="Unassembled WGS sequence"/>
</dbReference>
<keyword evidence="3" id="KW-1185">Reference proteome</keyword>
<comment type="caution">
    <text evidence="2">The sequence shown here is derived from an EMBL/GenBank/DDBJ whole genome shotgun (WGS) entry which is preliminary data.</text>
</comment>
<accession>A0A549TCG6</accession>
<dbReference type="GO" id="GO:0003677">
    <property type="term" value="F:DNA binding"/>
    <property type="evidence" value="ECO:0007669"/>
    <property type="project" value="InterPro"/>
</dbReference>
<dbReference type="Gene3D" id="1.10.260.40">
    <property type="entry name" value="lambda repressor-like DNA-binding domains"/>
    <property type="match status" value="1"/>
</dbReference>
<name>A0A549TCG6_9HYPH</name>
<reference evidence="2 3" key="1">
    <citation type="submission" date="2019-07" db="EMBL/GenBank/DDBJ databases">
        <title>Ln-dependent methylotrophs.</title>
        <authorList>
            <person name="Tani A."/>
        </authorList>
    </citation>
    <scope>NUCLEOTIDE SEQUENCE [LARGE SCALE GENOMIC DNA]</scope>
    <source>
        <strain evidence="2 3">SM12</strain>
    </source>
</reference>
<organism evidence="2 3">
    <name type="scientific">Rhizobium straminoryzae</name>
    <dbReference type="NCBI Taxonomy" id="1387186"/>
    <lineage>
        <taxon>Bacteria</taxon>
        <taxon>Pseudomonadati</taxon>
        <taxon>Pseudomonadota</taxon>
        <taxon>Alphaproteobacteria</taxon>
        <taxon>Hyphomicrobiales</taxon>
        <taxon>Rhizobiaceae</taxon>
        <taxon>Rhizobium/Agrobacterium group</taxon>
        <taxon>Rhizobium</taxon>
    </lineage>
</organism>
<gene>
    <name evidence="2" type="ORF">FNA46_08500</name>
</gene>
<dbReference type="InterPro" id="IPR001387">
    <property type="entry name" value="Cro/C1-type_HTH"/>
</dbReference>
<dbReference type="AlphaFoldDB" id="A0A549TCG6"/>
<dbReference type="CDD" id="cd00093">
    <property type="entry name" value="HTH_XRE"/>
    <property type="match status" value="1"/>
</dbReference>
<evidence type="ECO:0000313" key="3">
    <source>
        <dbReference type="Proteomes" id="UP000316801"/>
    </source>
</evidence>
<dbReference type="SMART" id="SM00530">
    <property type="entry name" value="HTH_XRE"/>
    <property type="match status" value="1"/>
</dbReference>